<evidence type="ECO:0000256" key="5">
    <source>
        <dbReference type="SAM" id="Phobius"/>
    </source>
</evidence>
<keyword evidence="3" id="KW-0274">FAD</keyword>
<dbReference type="RefSeq" id="WP_113614625.1">
    <property type="nucleotide sequence ID" value="NZ_QFFJ01000001.1"/>
</dbReference>
<comment type="similarity">
    <text evidence="1">Belongs to the GMC oxidoreductase family.</text>
</comment>
<evidence type="ECO:0000256" key="1">
    <source>
        <dbReference type="ARBA" id="ARBA00010790"/>
    </source>
</evidence>
<accession>A0A365Y0A0</accession>
<dbReference type="EMBL" id="QFFJ01000001">
    <property type="protein sequence ID" value="RBL92023.1"/>
    <property type="molecule type" value="Genomic_DNA"/>
</dbReference>
<evidence type="ECO:0000259" key="7">
    <source>
        <dbReference type="Pfam" id="PF05199"/>
    </source>
</evidence>
<evidence type="ECO:0008006" key="10">
    <source>
        <dbReference type="Google" id="ProtNLM"/>
    </source>
</evidence>
<keyword evidence="9" id="KW-1185">Reference proteome</keyword>
<dbReference type="InterPro" id="IPR007867">
    <property type="entry name" value="GMC_OxRtase_C"/>
</dbReference>
<evidence type="ECO:0000313" key="8">
    <source>
        <dbReference type="EMBL" id="RBL92023.1"/>
    </source>
</evidence>
<feature type="transmembrane region" description="Helical" evidence="5">
    <location>
        <begin position="69"/>
        <end position="92"/>
    </location>
</feature>
<dbReference type="Pfam" id="PF13450">
    <property type="entry name" value="NAD_binding_8"/>
    <property type="match status" value="1"/>
</dbReference>
<evidence type="ECO:0000256" key="3">
    <source>
        <dbReference type="ARBA" id="ARBA00022827"/>
    </source>
</evidence>
<dbReference type="Pfam" id="PF00732">
    <property type="entry name" value="GMC_oxred_N"/>
    <property type="match status" value="1"/>
</dbReference>
<protein>
    <recommendedName>
        <fullName evidence="10">Long-chain-alcohol oxidase</fullName>
    </recommendedName>
</protein>
<dbReference type="SUPFAM" id="SSF51905">
    <property type="entry name" value="FAD/NAD(P)-binding domain"/>
    <property type="match status" value="1"/>
</dbReference>
<dbReference type="InterPro" id="IPR000172">
    <property type="entry name" value="GMC_OxRdtase_N"/>
</dbReference>
<reference evidence="8 9" key="1">
    <citation type="submission" date="2018-05" db="EMBL/GenBank/DDBJ databases">
        <title>Chitinophaga sp. K3CV102501T nov., isolated from isolated from a monsoon evergreen broad-leaved forest soil.</title>
        <authorList>
            <person name="Lv Y."/>
        </authorList>
    </citation>
    <scope>NUCLEOTIDE SEQUENCE [LARGE SCALE GENOMIC DNA]</scope>
    <source>
        <strain evidence="8 9">GDMCC 1.1325</strain>
    </source>
</reference>
<keyword evidence="5" id="KW-0812">Transmembrane</keyword>
<dbReference type="Gene3D" id="3.50.50.60">
    <property type="entry name" value="FAD/NAD(P)-binding domain"/>
    <property type="match status" value="2"/>
</dbReference>
<evidence type="ECO:0000259" key="6">
    <source>
        <dbReference type="Pfam" id="PF00732"/>
    </source>
</evidence>
<evidence type="ECO:0000256" key="2">
    <source>
        <dbReference type="ARBA" id="ARBA00022630"/>
    </source>
</evidence>
<evidence type="ECO:0000313" key="9">
    <source>
        <dbReference type="Proteomes" id="UP000253410"/>
    </source>
</evidence>
<proteinExistence type="inferred from homology"/>
<evidence type="ECO:0000256" key="4">
    <source>
        <dbReference type="ARBA" id="ARBA00023002"/>
    </source>
</evidence>
<organism evidence="8 9">
    <name type="scientific">Chitinophaga flava</name>
    <dbReference type="NCBI Taxonomy" id="2259036"/>
    <lineage>
        <taxon>Bacteria</taxon>
        <taxon>Pseudomonadati</taxon>
        <taxon>Bacteroidota</taxon>
        <taxon>Chitinophagia</taxon>
        <taxon>Chitinophagales</taxon>
        <taxon>Chitinophagaceae</taxon>
        <taxon>Chitinophaga</taxon>
    </lineage>
</organism>
<feature type="domain" description="Glucose-methanol-choline oxidoreductase C-terminal" evidence="7">
    <location>
        <begin position="580"/>
        <end position="715"/>
    </location>
</feature>
<dbReference type="GO" id="GO:0016614">
    <property type="term" value="F:oxidoreductase activity, acting on CH-OH group of donors"/>
    <property type="evidence" value="ECO:0007669"/>
    <property type="project" value="InterPro"/>
</dbReference>
<dbReference type="PANTHER" id="PTHR46056:SF12">
    <property type="entry name" value="LONG-CHAIN-ALCOHOL OXIDASE"/>
    <property type="match status" value="1"/>
</dbReference>
<gene>
    <name evidence="8" type="ORF">DF182_05345</name>
</gene>
<keyword evidence="5" id="KW-0472">Membrane</keyword>
<keyword evidence="4" id="KW-0560">Oxidoreductase</keyword>
<dbReference type="GO" id="GO:0050660">
    <property type="term" value="F:flavin adenine dinucleotide binding"/>
    <property type="evidence" value="ECO:0007669"/>
    <property type="project" value="InterPro"/>
</dbReference>
<keyword evidence="5" id="KW-1133">Transmembrane helix</keyword>
<keyword evidence="2" id="KW-0285">Flavoprotein</keyword>
<dbReference type="AlphaFoldDB" id="A0A365Y0A0"/>
<name>A0A365Y0A0_9BACT</name>
<dbReference type="OrthoDB" id="9787779at2"/>
<dbReference type="PANTHER" id="PTHR46056">
    <property type="entry name" value="LONG-CHAIN-ALCOHOL OXIDASE"/>
    <property type="match status" value="1"/>
</dbReference>
<sequence>MKKIYSRLLKKSEQLLLSWLLPSKEKIEALHYALFDFFLPYKDDNEEVKAAIKEARIRQYAMARKNLQLMWILLFISRPALLLKSGWIRFYFRNMEKTKVNDAVITAAVAECRQFLSGLSTTSFVNMTDLQRNQFLQLLTNSRINFYRRIGAGIRAYYIVNVYKGRIGRLLSGIGDFKQDAFIPDLDIPVPAFKTSLQYNSGQRCITGEIDCVVIGSGPSGCLVAAEMHKAGKRVLILESGSFFIPGTFDGRAGLQFYEDKGFRTTSDGGVFVLNGSVVGGGATVNVDMAFEPMIPSVSGRFERWHAEGIIDDSIWTASQLKAAHDSIAHLLNTRAVEHSEMNAHNKILYDGGLQHGLHPHFYKLNTYKPGESPYKRTDKRGPVEHYILDAMQDKHNPITLIPDAQVEKLVIKNGKVTGIEFEVRAADMLQGIIADPFRLGLPLNKRITVSPREVVVTGGNLGSSVLLKKSGLSDPMIGRGFIMHPFMLVLGLFDHIVDNHIGTQSSVYISDYLTTDYRRPAADFMIESASARPEIAAMLLPGNPVQVLDCVKQYRYLGGIGVLLIDEVNPENRVEVNVKGEPEIYYRLSDKDIERFRYGVKEAIEIMFKGGARKVILPSFEPLSGSALEPTGCNMLDSMDQAADVVARLNFNANETLLFAAHMMGGVKMSSDPAKGCIDKHYRVNGVDNLYVADASVYPSSVGANPMQTIYSTAKIFADNHLHKRNHIDHVNTTMSYE</sequence>
<feature type="domain" description="Glucose-methanol-choline oxidoreductase N-terminal" evidence="6">
    <location>
        <begin position="257"/>
        <end position="486"/>
    </location>
</feature>
<dbReference type="Pfam" id="PF05199">
    <property type="entry name" value="GMC_oxred_C"/>
    <property type="match status" value="1"/>
</dbReference>
<dbReference type="Proteomes" id="UP000253410">
    <property type="component" value="Unassembled WGS sequence"/>
</dbReference>
<comment type="caution">
    <text evidence="8">The sequence shown here is derived from an EMBL/GenBank/DDBJ whole genome shotgun (WGS) entry which is preliminary data.</text>
</comment>
<dbReference type="InterPro" id="IPR036188">
    <property type="entry name" value="FAD/NAD-bd_sf"/>
</dbReference>